<keyword evidence="1" id="KW-0812">Transmembrane</keyword>
<organism evidence="2 3">
    <name type="scientific">Candidatus Pullichristensenella stercorigallinarum</name>
    <dbReference type="NCBI Taxonomy" id="2840909"/>
    <lineage>
        <taxon>Bacteria</taxon>
        <taxon>Bacillati</taxon>
        <taxon>Bacillota</taxon>
        <taxon>Clostridia</taxon>
        <taxon>Candidatus Pullichristensenella</taxon>
    </lineage>
</organism>
<evidence type="ECO:0008006" key="4">
    <source>
        <dbReference type="Google" id="ProtNLM"/>
    </source>
</evidence>
<name>A0A9D0ZNJ6_9FIRM</name>
<accession>A0A9D0ZNJ6</accession>
<gene>
    <name evidence="2" type="ORF">IAA52_05670</name>
</gene>
<keyword evidence="1" id="KW-1133">Transmembrane helix</keyword>
<proteinExistence type="predicted"/>
<sequence length="190" mass="21630">MDIFVEQVATRKNRALCEVAYYAAWVFLVAFALVGLSGLMNIIYTNADGGIGFRPLALIMAIVFLGAAFLLWRASMRLRTEYDYSFTNGVVDVARVMNGKKRVYLTSFETKDLRAAGEEGSSAYRACARENGVQTHRWYLNKEAKKYFFFFEKKGVRHLVVLELNEEMAEAIFNRRFLAAGVWDGAYKNV</sequence>
<dbReference type="EMBL" id="DVFZ01000054">
    <property type="protein sequence ID" value="HIQ82574.1"/>
    <property type="molecule type" value="Genomic_DNA"/>
</dbReference>
<dbReference type="Proteomes" id="UP000824260">
    <property type="component" value="Unassembled WGS sequence"/>
</dbReference>
<reference evidence="2" key="1">
    <citation type="submission" date="2020-10" db="EMBL/GenBank/DDBJ databases">
        <authorList>
            <person name="Gilroy R."/>
        </authorList>
    </citation>
    <scope>NUCLEOTIDE SEQUENCE</scope>
    <source>
        <strain evidence="2">ChiSjej6B24-2974</strain>
    </source>
</reference>
<comment type="caution">
    <text evidence="2">The sequence shown here is derived from an EMBL/GenBank/DDBJ whole genome shotgun (WGS) entry which is preliminary data.</text>
</comment>
<evidence type="ECO:0000313" key="3">
    <source>
        <dbReference type="Proteomes" id="UP000824260"/>
    </source>
</evidence>
<reference evidence="2" key="2">
    <citation type="journal article" date="2021" name="PeerJ">
        <title>Extensive microbial diversity within the chicken gut microbiome revealed by metagenomics and culture.</title>
        <authorList>
            <person name="Gilroy R."/>
            <person name="Ravi A."/>
            <person name="Getino M."/>
            <person name="Pursley I."/>
            <person name="Horton D.L."/>
            <person name="Alikhan N.F."/>
            <person name="Baker D."/>
            <person name="Gharbi K."/>
            <person name="Hall N."/>
            <person name="Watson M."/>
            <person name="Adriaenssens E.M."/>
            <person name="Foster-Nyarko E."/>
            <person name="Jarju S."/>
            <person name="Secka A."/>
            <person name="Antonio M."/>
            <person name="Oren A."/>
            <person name="Chaudhuri R.R."/>
            <person name="La Ragione R."/>
            <person name="Hildebrand F."/>
            <person name="Pallen M.J."/>
        </authorList>
    </citation>
    <scope>NUCLEOTIDE SEQUENCE</scope>
    <source>
        <strain evidence="2">ChiSjej6B24-2974</strain>
    </source>
</reference>
<protein>
    <recommendedName>
        <fullName evidence="4">Transmembrane protein</fullName>
    </recommendedName>
</protein>
<feature type="transmembrane region" description="Helical" evidence="1">
    <location>
        <begin position="51"/>
        <end position="72"/>
    </location>
</feature>
<keyword evidence="1" id="KW-0472">Membrane</keyword>
<evidence type="ECO:0000313" key="2">
    <source>
        <dbReference type="EMBL" id="HIQ82574.1"/>
    </source>
</evidence>
<feature type="transmembrane region" description="Helical" evidence="1">
    <location>
        <begin position="21"/>
        <end position="45"/>
    </location>
</feature>
<dbReference type="AlphaFoldDB" id="A0A9D0ZNJ6"/>
<evidence type="ECO:0000256" key="1">
    <source>
        <dbReference type="SAM" id="Phobius"/>
    </source>
</evidence>